<feature type="compositionally biased region" description="Basic residues" evidence="1">
    <location>
        <begin position="293"/>
        <end position="305"/>
    </location>
</feature>
<feature type="non-terminal residue" evidence="2">
    <location>
        <position position="305"/>
    </location>
</feature>
<evidence type="ECO:0000313" key="2">
    <source>
        <dbReference type="EMBL" id="CAA9348792.1"/>
    </source>
</evidence>
<evidence type="ECO:0000256" key="1">
    <source>
        <dbReference type="SAM" id="MobiDB-lite"/>
    </source>
</evidence>
<name>A0A6J4M8K3_9ACTN</name>
<reference evidence="2" key="1">
    <citation type="submission" date="2020-02" db="EMBL/GenBank/DDBJ databases">
        <authorList>
            <person name="Meier V. D."/>
        </authorList>
    </citation>
    <scope>NUCLEOTIDE SEQUENCE</scope>
    <source>
        <strain evidence="2">AVDCRST_MAG36</strain>
    </source>
</reference>
<feature type="non-terminal residue" evidence="2">
    <location>
        <position position="1"/>
    </location>
</feature>
<gene>
    <name evidence="2" type="ORF">AVDCRST_MAG36-1820</name>
</gene>
<dbReference type="EMBL" id="CADCUH010000123">
    <property type="protein sequence ID" value="CAA9348792.1"/>
    <property type="molecule type" value="Genomic_DNA"/>
</dbReference>
<feature type="compositionally biased region" description="Gly residues" evidence="1">
    <location>
        <begin position="1"/>
        <end position="21"/>
    </location>
</feature>
<dbReference type="AlphaFoldDB" id="A0A6J4M8K3"/>
<proteinExistence type="predicted"/>
<protein>
    <submittedName>
        <fullName evidence="2">Putrescine transport system permease protein PotH</fullName>
    </submittedName>
</protein>
<feature type="compositionally biased region" description="Low complexity" evidence="1">
    <location>
        <begin position="22"/>
        <end position="31"/>
    </location>
</feature>
<sequence length="305" mass="32890">DARRGGSGRGVGRTAGEGAGRGLAPAPDVGLAAPAAGDGLARDVLPLPRGAAVLHVVVRPERLLRRRLHDDMGVRQLRRRAARHLEPVPALVQLRRDRDGRLPAARLPVGLRDRVQGRPVEVRHARARHRAVLHQLPAADALVAHHPLRQRAGDQLPADDRGAARRRPAAGDAGGGHRRADLQLPAVHDAADLRLARQGRPPARRGRGRPVLEPVHGLPQGDAAVVDARRRVRHAADLHPGLRRLHQRRAARDPEGVHGGQPHPGGLPDRAQLPAGREPVAVADGARRDARRGLRATRRHRGPRV</sequence>
<feature type="region of interest" description="Disordered" evidence="1">
    <location>
        <begin position="150"/>
        <end position="223"/>
    </location>
</feature>
<feature type="region of interest" description="Disordered" evidence="1">
    <location>
        <begin position="235"/>
        <end position="305"/>
    </location>
</feature>
<feature type="region of interest" description="Disordered" evidence="1">
    <location>
        <begin position="1"/>
        <end position="31"/>
    </location>
</feature>
<organism evidence="2">
    <name type="scientific">uncultured Nocardioidaceae bacterium</name>
    <dbReference type="NCBI Taxonomy" id="253824"/>
    <lineage>
        <taxon>Bacteria</taxon>
        <taxon>Bacillati</taxon>
        <taxon>Actinomycetota</taxon>
        <taxon>Actinomycetes</taxon>
        <taxon>Propionibacteriales</taxon>
        <taxon>Nocardioidaceae</taxon>
        <taxon>environmental samples</taxon>
    </lineage>
</organism>
<accession>A0A6J4M8K3</accession>